<comment type="caution">
    <text evidence="4">The sequence shown here is derived from an EMBL/GenBank/DDBJ whole genome shotgun (WGS) entry which is preliminary data.</text>
</comment>
<protein>
    <submittedName>
        <fullName evidence="4">Xanthine dehydrogenase family protein molybdopterin-binding subunit</fullName>
    </submittedName>
</protein>
<keyword evidence="5" id="KW-1185">Reference proteome</keyword>
<dbReference type="Pfam" id="PF01315">
    <property type="entry name" value="Ald_Xan_dh_C"/>
    <property type="match status" value="1"/>
</dbReference>
<dbReference type="SMART" id="SM01008">
    <property type="entry name" value="Ald_Xan_dh_C"/>
    <property type="match status" value="1"/>
</dbReference>
<dbReference type="Pfam" id="PF02738">
    <property type="entry name" value="MoCoBD_1"/>
    <property type="match status" value="1"/>
</dbReference>
<name>A0ABS7C1U5_9BACL</name>
<keyword evidence="2" id="KW-0560">Oxidoreductase</keyword>
<dbReference type="PANTHER" id="PTHR11908">
    <property type="entry name" value="XANTHINE DEHYDROGENASE"/>
    <property type="match status" value="1"/>
</dbReference>
<dbReference type="SUPFAM" id="SSF56003">
    <property type="entry name" value="Molybdenum cofactor-binding domain"/>
    <property type="match status" value="1"/>
</dbReference>
<proteinExistence type="predicted"/>
<dbReference type="Pfam" id="PF20256">
    <property type="entry name" value="MoCoBD_2"/>
    <property type="match status" value="1"/>
</dbReference>
<dbReference type="InterPro" id="IPR037165">
    <property type="entry name" value="AldOxase/xan_DH_Mopterin-bd_sf"/>
</dbReference>
<dbReference type="InterPro" id="IPR008274">
    <property type="entry name" value="AldOxase/xan_DH_MoCoBD1"/>
</dbReference>
<dbReference type="Gene3D" id="3.90.1170.50">
    <property type="entry name" value="Aldehyde oxidase/xanthine dehydrogenase, a/b hammerhead"/>
    <property type="match status" value="1"/>
</dbReference>
<dbReference type="Proteomes" id="UP001519887">
    <property type="component" value="Unassembled WGS sequence"/>
</dbReference>
<dbReference type="Gene3D" id="3.30.365.10">
    <property type="entry name" value="Aldehyde oxidase/xanthine dehydrogenase, molybdopterin binding domain"/>
    <property type="match status" value="4"/>
</dbReference>
<dbReference type="InterPro" id="IPR016208">
    <property type="entry name" value="Ald_Oxase/xanthine_DH-like"/>
</dbReference>
<sequence>MYTNDTQSPRLLHGWLVTSPYAHARILSIDISKALDVSGVQSVVIGDDYPILTGSVLADRPPLAVKKVRYYGEPIAVVVAVTEQIAKQAAELIRANFEQLPVVQSPSSALLPDAPLIHKDLGSYQKSGDVYPVAHTNISNHVKIRKGDMQTGWSASEVKIEGTYAFNTADHCAMEPRCSIVEAMPSGRIEIQTSTQDPYNIKRLFNRFFKVEQSNVVVHVPLVGGAFGGKGSVQLEYIAYLASKACGGRPVKLNNTRELDMVSSPSHIGLEANVKLGATRDGKLTAAEITLLFNTGGYTGEGAAVTQSAAVDCTGPYRIENVHCDALCVYTNHPYATAFRGYGHLESHFATERAMDLLAKKLHMDPMELRLHNAIKPGDTSPTQAPLNNSNVGDLTQCIVKLKDLIKWNEGQRIIMGLNKIRAKGMACIWKTSVGSINTGSGAMITCNHDGSLNLSVGSIEIGQGNRTVMAQILADRMKMPVHQIHVKMDVDTQITPEHWRTAASISTMMVGRAVLDAADDVIAQLRQNASLVLKRPPEDFEVGHGKVYVKDFPSISLEIRDLSSGYTYPNGSAIGEPIIGRGRHRTHNVTRLNPETGKGIPGQQWTIGAQAVEVEFDTREYTYRVIKAASVFDAGKVINEGTARGQVIGGMNMGLSYATREGFLFNHAGVVLNPQLRSYKLTRFGETPDYLVEFVETPFLEGPYGARGIGEHGTIGMPAALANALSVAADVELNQLPLTPELIWRYKGGYR</sequence>
<evidence type="ECO:0000313" key="4">
    <source>
        <dbReference type="EMBL" id="MBW7454882.1"/>
    </source>
</evidence>
<feature type="domain" description="Aldehyde oxidase/xanthine dehydrogenase a/b hammerhead" evidence="3">
    <location>
        <begin position="2"/>
        <end position="101"/>
    </location>
</feature>
<reference evidence="4 5" key="1">
    <citation type="submission" date="2021-07" db="EMBL/GenBank/DDBJ databases">
        <title>Paenibacillus radiodurans sp. nov., isolated from the southeastern edge of Tengger Desert.</title>
        <authorList>
            <person name="Zhang G."/>
        </authorList>
    </citation>
    <scope>NUCLEOTIDE SEQUENCE [LARGE SCALE GENOMIC DNA]</scope>
    <source>
        <strain evidence="4 5">CCM 7311</strain>
    </source>
</reference>
<keyword evidence="1" id="KW-0500">Molybdenum</keyword>
<dbReference type="InterPro" id="IPR036856">
    <property type="entry name" value="Ald_Oxase/Xan_DH_a/b_sf"/>
</dbReference>
<accession>A0ABS7C1U5</accession>
<dbReference type="InterPro" id="IPR000674">
    <property type="entry name" value="Ald_Oxase/Xan_DH_a/b"/>
</dbReference>
<organism evidence="4 5">
    <name type="scientific">Paenibacillus sepulcri</name>
    <dbReference type="NCBI Taxonomy" id="359917"/>
    <lineage>
        <taxon>Bacteria</taxon>
        <taxon>Bacillati</taxon>
        <taxon>Bacillota</taxon>
        <taxon>Bacilli</taxon>
        <taxon>Bacillales</taxon>
        <taxon>Paenibacillaceae</taxon>
        <taxon>Paenibacillus</taxon>
    </lineage>
</organism>
<evidence type="ECO:0000259" key="3">
    <source>
        <dbReference type="SMART" id="SM01008"/>
    </source>
</evidence>
<dbReference type="EMBL" id="JAHZIK010000267">
    <property type="protein sequence ID" value="MBW7454882.1"/>
    <property type="molecule type" value="Genomic_DNA"/>
</dbReference>
<evidence type="ECO:0000256" key="1">
    <source>
        <dbReference type="ARBA" id="ARBA00022505"/>
    </source>
</evidence>
<dbReference type="InterPro" id="IPR046867">
    <property type="entry name" value="AldOxase/xan_DH_MoCoBD2"/>
</dbReference>
<dbReference type="SUPFAM" id="SSF54665">
    <property type="entry name" value="CO dehydrogenase molybdoprotein N-domain-like"/>
    <property type="match status" value="1"/>
</dbReference>
<evidence type="ECO:0000313" key="5">
    <source>
        <dbReference type="Proteomes" id="UP001519887"/>
    </source>
</evidence>
<gene>
    <name evidence="4" type="ORF">K0U00_12640</name>
</gene>
<evidence type="ECO:0000256" key="2">
    <source>
        <dbReference type="ARBA" id="ARBA00023002"/>
    </source>
</evidence>
<dbReference type="PANTHER" id="PTHR11908:SF132">
    <property type="entry name" value="ALDEHYDE OXIDASE 1-RELATED"/>
    <property type="match status" value="1"/>
</dbReference>